<dbReference type="EMBL" id="JAVDVQ010000034">
    <property type="protein sequence ID" value="MDR7084870.1"/>
    <property type="molecule type" value="Genomic_DNA"/>
</dbReference>
<evidence type="ECO:0000259" key="5">
    <source>
        <dbReference type="PROSITE" id="PS50921"/>
    </source>
</evidence>
<dbReference type="Gene3D" id="3.30.450.40">
    <property type="match status" value="1"/>
</dbReference>
<dbReference type="InterPro" id="IPR005561">
    <property type="entry name" value="ANTAR"/>
</dbReference>
<dbReference type="SMART" id="SM01012">
    <property type="entry name" value="ANTAR"/>
    <property type="match status" value="1"/>
</dbReference>
<proteinExistence type="predicted"/>
<dbReference type="Pfam" id="PF03861">
    <property type="entry name" value="ANTAR"/>
    <property type="match status" value="1"/>
</dbReference>
<dbReference type="RefSeq" id="WP_310061951.1">
    <property type="nucleotide sequence ID" value="NZ_JAVDVQ010000034.1"/>
</dbReference>
<reference evidence="6 7" key="1">
    <citation type="submission" date="2023-07" db="EMBL/GenBank/DDBJ databases">
        <title>Sorghum-associated microbial communities from plants grown in Nebraska, USA.</title>
        <authorList>
            <person name="Schachtman D."/>
        </authorList>
    </citation>
    <scope>NUCLEOTIDE SEQUENCE [LARGE SCALE GENOMIC DNA]</scope>
    <source>
        <strain evidence="6 7">BE167</strain>
    </source>
</reference>
<gene>
    <name evidence="6" type="ORF">J2X01_004187</name>
</gene>
<protein>
    <submittedName>
        <fullName evidence="6">GAF domain-containing protein</fullName>
    </submittedName>
</protein>
<dbReference type="SMART" id="SM00065">
    <property type="entry name" value="GAF"/>
    <property type="match status" value="1"/>
</dbReference>
<dbReference type="InterPro" id="IPR036388">
    <property type="entry name" value="WH-like_DNA-bd_sf"/>
</dbReference>
<dbReference type="InterPro" id="IPR011006">
    <property type="entry name" value="CheY-like_superfamily"/>
</dbReference>
<sequence>MSVELPLADEITAVFARANRLLLTEETVSHALRLITEAATAAVPGAIGAGVSLINGSGLRQTTAASDAVVAAADALQYELGEGPCISAWASGETVRVENLASDRRWSRWAPAAAALGISSAVSCPLLSGDLALGAVKVYSDGGQPFRDGTVRLAELFAAQATLFVIHSHAREAAGTLSDRLQESLAQRDTISMAKGVLMARNGTGDEQALRELMMLSRQAGKPLARVAAELLAAAGPLEN</sequence>
<accession>A0ABU1UIB4</accession>
<evidence type="ECO:0000256" key="4">
    <source>
        <dbReference type="ARBA" id="ARBA00023163"/>
    </source>
</evidence>
<dbReference type="SUPFAM" id="SSF55781">
    <property type="entry name" value="GAF domain-like"/>
    <property type="match status" value="1"/>
</dbReference>
<dbReference type="Proteomes" id="UP001252243">
    <property type="component" value="Unassembled WGS sequence"/>
</dbReference>
<dbReference type="Pfam" id="PF13185">
    <property type="entry name" value="GAF_2"/>
    <property type="match status" value="1"/>
</dbReference>
<keyword evidence="1" id="KW-0808">Transferase</keyword>
<keyword evidence="4" id="KW-0804">Transcription</keyword>
<feature type="domain" description="ANTAR" evidence="5">
    <location>
        <begin position="171"/>
        <end position="232"/>
    </location>
</feature>
<evidence type="ECO:0000256" key="2">
    <source>
        <dbReference type="ARBA" id="ARBA00022777"/>
    </source>
</evidence>
<organism evidence="6 7">
    <name type="scientific">Arthrobacter ginsengisoli</name>
    <dbReference type="NCBI Taxonomy" id="1356565"/>
    <lineage>
        <taxon>Bacteria</taxon>
        <taxon>Bacillati</taxon>
        <taxon>Actinomycetota</taxon>
        <taxon>Actinomycetes</taxon>
        <taxon>Micrococcales</taxon>
        <taxon>Micrococcaceae</taxon>
        <taxon>Arthrobacter</taxon>
    </lineage>
</organism>
<keyword evidence="2" id="KW-0418">Kinase</keyword>
<dbReference type="PIRSF" id="PIRSF036625">
    <property type="entry name" value="GAF_ANTAR"/>
    <property type="match status" value="1"/>
</dbReference>
<evidence type="ECO:0000313" key="6">
    <source>
        <dbReference type="EMBL" id="MDR7084870.1"/>
    </source>
</evidence>
<keyword evidence="3" id="KW-0805">Transcription regulation</keyword>
<evidence type="ECO:0000256" key="3">
    <source>
        <dbReference type="ARBA" id="ARBA00023015"/>
    </source>
</evidence>
<keyword evidence="7" id="KW-1185">Reference proteome</keyword>
<evidence type="ECO:0000313" key="7">
    <source>
        <dbReference type="Proteomes" id="UP001252243"/>
    </source>
</evidence>
<dbReference type="Gene3D" id="1.10.10.10">
    <property type="entry name" value="Winged helix-like DNA-binding domain superfamily/Winged helix DNA-binding domain"/>
    <property type="match status" value="1"/>
</dbReference>
<dbReference type="InterPro" id="IPR012074">
    <property type="entry name" value="GAF_ANTAR"/>
</dbReference>
<dbReference type="PROSITE" id="PS50921">
    <property type="entry name" value="ANTAR"/>
    <property type="match status" value="1"/>
</dbReference>
<dbReference type="SUPFAM" id="SSF52172">
    <property type="entry name" value="CheY-like"/>
    <property type="match status" value="1"/>
</dbReference>
<dbReference type="InterPro" id="IPR029016">
    <property type="entry name" value="GAF-like_dom_sf"/>
</dbReference>
<name>A0ABU1UIB4_9MICC</name>
<dbReference type="InterPro" id="IPR003018">
    <property type="entry name" value="GAF"/>
</dbReference>
<comment type="caution">
    <text evidence="6">The sequence shown here is derived from an EMBL/GenBank/DDBJ whole genome shotgun (WGS) entry which is preliminary data.</text>
</comment>
<evidence type="ECO:0000256" key="1">
    <source>
        <dbReference type="ARBA" id="ARBA00022679"/>
    </source>
</evidence>